<organism evidence="7 8">
    <name type="scientific">Aphanomyces euteiches</name>
    <dbReference type="NCBI Taxonomy" id="100861"/>
    <lineage>
        <taxon>Eukaryota</taxon>
        <taxon>Sar</taxon>
        <taxon>Stramenopiles</taxon>
        <taxon>Oomycota</taxon>
        <taxon>Saprolegniomycetes</taxon>
        <taxon>Saprolegniales</taxon>
        <taxon>Verrucalvaceae</taxon>
        <taxon>Aphanomyces</taxon>
    </lineage>
</organism>
<accession>A0A6G0XJT7</accession>
<evidence type="ECO:0000256" key="2">
    <source>
        <dbReference type="ARBA" id="ARBA00022840"/>
    </source>
</evidence>
<dbReference type="InterPro" id="IPR027417">
    <property type="entry name" value="P-loop_NTPase"/>
</dbReference>
<dbReference type="InterPro" id="IPR019821">
    <property type="entry name" value="Kinesin_motor_CS"/>
</dbReference>
<evidence type="ECO:0000256" key="3">
    <source>
        <dbReference type="PROSITE-ProRule" id="PRU00283"/>
    </source>
</evidence>
<dbReference type="GO" id="GO:0008017">
    <property type="term" value="F:microtubule binding"/>
    <property type="evidence" value="ECO:0007669"/>
    <property type="project" value="InterPro"/>
</dbReference>
<dbReference type="Proteomes" id="UP000481153">
    <property type="component" value="Unassembled WGS sequence"/>
</dbReference>
<feature type="coiled-coil region" evidence="5">
    <location>
        <begin position="325"/>
        <end position="352"/>
    </location>
</feature>
<keyword evidence="1 3" id="KW-0547">Nucleotide-binding</keyword>
<evidence type="ECO:0000313" key="7">
    <source>
        <dbReference type="EMBL" id="KAF0740449.1"/>
    </source>
</evidence>
<evidence type="ECO:0000256" key="5">
    <source>
        <dbReference type="SAM" id="Coils"/>
    </source>
</evidence>
<dbReference type="PANTHER" id="PTHR24115:SF0">
    <property type="entry name" value="FI21273P1-RELATED"/>
    <property type="match status" value="1"/>
</dbReference>
<evidence type="ECO:0000256" key="1">
    <source>
        <dbReference type="ARBA" id="ARBA00022741"/>
    </source>
</evidence>
<dbReference type="EMBL" id="VJMJ01000052">
    <property type="protein sequence ID" value="KAF0740449.1"/>
    <property type="molecule type" value="Genomic_DNA"/>
</dbReference>
<dbReference type="GO" id="GO:0007018">
    <property type="term" value="P:microtubule-based movement"/>
    <property type="evidence" value="ECO:0007669"/>
    <property type="project" value="InterPro"/>
</dbReference>
<dbReference type="GO" id="GO:0005871">
    <property type="term" value="C:kinesin complex"/>
    <property type="evidence" value="ECO:0007669"/>
    <property type="project" value="TreeGrafter"/>
</dbReference>
<dbReference type="PRINTS" id="PR00380">
    <property type="entry name" value="KINESINHEAVY"/>
</dbReference>
<comment type="similarity">
    <text evidence="3 4">Belongs to the TRAFAC class myosin-kinesin ATPase superfamily. Kinesin family.</text>
</comment>
<gene>
    <name evidence="7" type="ORF">Ae201684_004184</name>
</gene>
<keyword evidence="8" id="KW-1185">Reference proteome</keyword>
<dbReference type="GO" id="GO:0003777">
    <property type="term" value="F:microtubule motor activity"/>
    <property type="evidence" value="ECO:0007669"/>
    <property type="project" value="InterPro"/>
</dbReference>
<feature type="domain" description="Kinesin motor" evidence="6">
    <location>
        <begin position="11"/>
        <end position="466"/>
    </location>
</feature>
<dbReference type="GO" id="GO:0005524">
    <property type="term" value="F:ATP binding"/>
    <property type="evidence" value="ECO:0007669"/>
    <property type="project" value="UniProtKB-UniRule"/>
</dbReference>
<name>A0A6G0XJT7_9STRA</name>
<keyword evidence="2 3" id="KW-0067">ATP-binding</keyword>
<dbReference type="Pfam" id="PF00225">
    <property type="entry name" value="Kinesin"/>
    <property type="match status" value="2"/>
</dbReference>
<keyword evidence="4" id="KW-0493">Microtubule</keyword>
<dbReference type="SUPFAM" id="SSF52540">
    <property type="entry name" value="P-loop containing nucleoside triphosphate hydrolases"/>
    <property type="match status" value="1"/>
</dbReference>
<protein>
    <recommendedName>
        <fullName evidence="4">Kinesin-like protein</fullName>
    </recommendedName>
</protein>
<keyword evidence="3 4" id="KW-0505">Motor protein</keyword>
<dbReference type="PROSITE" id="PS00411">
    <property type="entry name" value="KINESIN_MOTOR_1"/>
    <property type="match status" value="1"/>
</dbReference>
<dbReference type="PROSITE" id="PS50067">
    <property type="entry name" value="KINESIN_MOTOR_2"/>
    <property type="match status" value="1"/>
</dbReference>
<dbReference type="GO" id="GO:0016887">
    <property type="term" value="F:ATP hydrolysis activity"/>
    <property type="evidence" value="ECO:0007669"/>
    <property type="project" value="TreeGrafter"/>
</dbReference>
<dbReference type="InterPro" id="IPR001752">
    <property type="entry name" value="Kinesin_motor_dom"/>
</dbReference>
<dbReference type="AlphaFoldDB" id="A0A6G0XJT7"/>
<dbReference type="Gene3D" id="3.40.850.10">
    <property type="entry name" value="Kinesin motor domain"/>
    <property type="match status" value="1"/>
</dbReference>
<evidence type="ECO:0000256" key="4">
    <source>
        <dbReference type="RuleBase" id="RU000394"/>
    </source>
</evidence>
<dbReference type="InterPro" id="IPR036961">
    <property type="entry name" value="Kinesin_motor_dom_sf"/>
</dbReference>
<sequence>MTKATPRNKKPVDVHVRIRPMIEGELERQDQPLDFDIATTRDGMHSIAFQTPKTELDDIEFVEVLGGFRIPKAKPRRDKAFHHLNSVHQNVSNATFYQATVQPLLAEALAGRTGCCFAYGHTGSGKTHTILGYGDELGMYHLAMKQLIAAIATRNLPSIDRHDHLKIQVRFNEIYNGDVYDLLNDGAKCYVREDGHGKVQIRSETSVDDATGLVTTAFSSSHFATTEEELLSIVRRGLANRATGNSNVHSASSRSHALLQLELVSDRVLELRQAVVETEAALGRCGYERDRLDMDIFVRQHDKLEGKWIKRADAVPSTPEECAQLLAYRKQYKELEKEIVVAKDAVEAAMDQGVEGLGGHLVFVDLAGSEHAGRVTDGIQKTEEEQQECREINKSLSALRACFRAQAMGLQSLSCYRESKLTLALRDHLRSHGGSHTIMIAAISPSSYHVTKTIHTLQYAQLVGEKV</sequence>
<reference evidence="7 8" key="1">
    <citation type="submission" date="2019-07" db="EMBL/GenBank/DDBJ databases">
        <title>Genomics analysis of Aphanomyces spp. identifies a new class of oomycete effector associated with host adaptation.</title>
        <authorList>
            <person name="Gaulin E."/>
        </authorList>
    </citation>
    <scope>NUCLEOTIDE SEQUENCE [LARGE SCALE GENOMIC DNA]</scope>
    <source>
        <strain evidence="7 8">ATCC 201684</strain>
    </source>
</reference>
<evidence type="ECO:0000259" key="6">
    <source>
        <dbReference type="PROSITE" id="PS50067"/>
    </source>
</evidence>
<dbReference type="InterPro" id="IPR027640">
    <property type="entry name" value="Kinesin-like_fam"/>
</dbReference>
<dbReference type="GO" id="GO:0005874">
    <property type="term" value="C:microtubule"/>
    <property type="evidence" value="ECO:0007669"/>
    <property type="project" value="UniProtKB-KW"/>
</dbReference>
<dbReference type="VEuPathDB" id="FungiDB:AeMF1_008091"/>
<dbReference type="GO" id="GO:0005819">
    <property type="term" value="C:spindle"/>
    <property type="evidence" value="ECO:0007669"/>
    <property type="project" value="TreeGrafter"/>
</dbReference>
<evidence type="ECO:0000313" key="8">
    <source>
        <dbReference type="Proteomes" id="UP000481153"/>
    </source>
</evidence>
<proteinExistence type="inferred from homology"/>
<feature type="binding site" evidence="3">
    <location>
        <begin position="120"/>
        <end position="127"/>
    </location>
    <ligand>
        <name>ATP</name>
        <dbReference type="ChEBI" id="CHEBI:30616"/>
    </ligand>
</feature>
<dbReference type="PANTHER" id="PTHR24115">
    <property type="entry name" value="KINESIN-RELATED"/>
    <property type="match status" value="1"/>
</dbReference>
<dbReference type="SMART" id="SM00129">
    <property type="entry name" value="KISc"/>
    <property type="match status" value="1"/>
</dbReference>
<keyword evidence="5" id="KW-0175">Coiled coil</keyword>
<comment type="caution">
    <text evidence="7">The sequence shown here is derived from an EMBL/GenBank/DDBJ whole genome shotgun (WGS) entry which is preliminary data.</text>
</comment>